<dbReference type="Proteomes" id="UP000266841">
    <property type="component" value="Unassembled WGS sequence"/>
</dbReference>
<sequence length="87" mass="9773">MRTRSEFDVLENTPTVYQLGSAITTHQNGPLTPKFHATFELCSKVAAHVHCETITEAVKPVLTMRPAVLKEVRGDRRLMLDLIPSQE</sequence>
<proteinExistence type="predicted"/>
<reference evidence="1 2" key="1">
    <citation type="journal article" date="2012" name="Genome Biol.">
        <title>Genome and low-iron response of an oceanic diatom adapted to chronic iron limitation.</title>
        <authorList>
            <person name="Lommer M."/>
            <person name="Specht M."/>
            <person name="Roy A.S."/>
            <person name="Kraemer L."/>
            <person name="Andreson R."/>
            <person name="Gutowska M.A."/>
            <person name="Wolf J."/>
            <person name="Bergner S.V."/>
            <person name="Schilhabel M.B."/>
            <person name="Klostermeier U.C."/>
            <person name="Beiko R.G."/>
            <person name="Rosenstiel P."/>
            <person name="Hippler M."/>
            <person name="Laroche J."/>
        </authorList>
    </citation>
    <scope>NUCLEOTIDE SEQUENCE [LARGE SCALE GENOMIC DNA]</scope>
    <source>
        <strain evidence="1 2">CCMP1005</strain>
    </source>
</reference>
<accession>K0RAW1</accession>
<protein>
    <submittedName>
        <fullName evidence="1">Uncharacterized protein</fullName>
    </submittedName>
</protein>
<dbReference type="EMBL" id="AGNL01044763">
    <property type="protein sequence ID" value="EJK49464.1"/>
    <property type="molecule type" value="Genomic_DNA"/>
</dbReference>
<evidence type="ECO:0000313" key="2">
    <source>
        <dbReference type="Proteomes" id="UP000266841"/>
    </source>
</evidence>
<gene>
    <name evidence="1" type="ORF">THAOC_31657</name>
</gene>
<organism evidence="1 2">
    <name type="scientific">Thalassiosira oceanica</name>
    <name type="common">Marine diatom</name>
    <dbReference type="NCBI Taxonomy" id="159749"/>
    <lineage>
        <taxon>Eukaryota</taxon>
        <taxon>Sar</taxon>
        <taxon>Stramenopiles</taxon>
        <taxon>Ochrophyta</taxon>
        <taxon>Bacillariophyta</taxon>
        <taxon>Coscinodiscophyceae</taxon>
        <taxon>Thalassiosirophycidae</taxon>
        <taxon>Thalassiosirales</taxon>
        <taxon>Thalassiosiraceae</taxon>
        <taxon>Thalassiosira</taxon>
    </lineage>
</organism>
<comment type="caution">
    <text evidence="1">The sequence shown here is derived from an EMBL/GenBank/DDBJ whole genome shotgun (WGS) entry which is preliminary data.</text>
</comment>
<evidence type="ECO:0000313" key="1">
    <source>
        <dbReference type="EMBL" id="EJK49464.1"/>
    </source>
</evidence>
<dbReference type="AlphaFoldDB" id="K0RAW1"/>
<keyword evidence="2" id="KW-1185">Reference proteome</keyword>
<name>K0RAW1_THAOC</name>